<dbReference type="AlphaFoldDB" id="A0A0F3GP84"/>
<protein>
    <submittedName>
        <fullName evidence="1">Uncharacterized protein</fullName>
    </submittedName>
</protein>
<accession>A0A0F3GP84</accession>
<organism evidence="1 2">
    <name type="scientific">Candidatus Magnetobacterium bavaricum</name>
    <dbReference type="NCBI Taxonomy" id="29290"/>
    <lineage>
        <taxon>Bacteria</taxon>
        <taxon>Pseudomonadati</taxon>
        <taxon>Nitrospirota</taxon>
        <taxon>Thermodesulfovibrionia</taxon>
        <taxon>Thermodesulfovibrionales</taxon>
        <taxon>Candidatus Magnetobacteriaceae</taxon>
        <taxon>Candidatus Magnetobacterium</taxon>
    </lineage>
</organism>
<comment type="caution">
    <text evidence="1">The sequence shown here is derived from an EMBL/GenBank/DDBJ whole genome shotgun (WGS) entry which is preliminary data.</text>
</comment>
<dbReference type="Proteomes" id="UP000033423">
    <property type="component" value="Unassembled WGS sequence"/>
</dbReference>
<evidence type="ECO:0000313" key="2">
    <source>
        <dbReference type="Proteomes" id="UP000033423"/>
    </source>
</evidence>
<dbReference type="EMBL" id="LACI01001808">
    <property type="protein sequence ID" value="KJU83632.1"/>
    <property type="molecule type" value="Genomic_DNA"/>
</dbReference>
<reference evidence="1 2" key="1">
    <citation type="submission" date="2015-02" db="EMBL/GenBank/DDBJ databases">
        <title>Single-cell genomics of uncultivated deep-branching MTB reveals a conserved set of magnetosome genes.</title>
        <authorList>
            <person name="Kolinko S."/>
            <person name="Richter M."/>
            <person name="Glockner F.O."/>
            <person name="Brachmann A."/>
            <person name="Schuler D."/>
        </authorList>
    </citation>
    <scope>NUCLEOTIDE SEQUENCE [LARGE SCALE GENOMIC DNA]</scope>
    <source>
        <strain evidence="1">TM-1</strain>
    </source>
</reference>
<name>A0A0F3GP84_9BACT</name>
<sequence length="98" mass="10465">MFLGAFDVGIEYLLDCIRDLRPSGWIVWYPGNGQLGERRGASEVCDLAANNDSDTVIYGVGDRHGRAYGVAVTAVHALFELYLDALLCGVGADGAGWA</sequence>
<gene>
    <name evidence="1" type="ORF">MBAV_004179</name>
</gene>
<evidence type="ECO:0000313" key="1">
    <source>
        <dbReference type="EMBL" id="KJU83632.1"/>
    </source>
</evidence>
<proteinExistence type="predicted"/>
<keyword evidence="2" id="KW-1185">Reference proteome</keyword>